<keyword evidence="2" id="KW-1185">Reference proteome</keyword>
<evidence type="ECO:0000313" key="1">
    <source>
        <dbReference type="EMBL" id="TQM22393.1"/>
    </source>
</evidence>
<organism evidence="1 2">
    <name type="scientific">Chryseobacterium aquifrigidense</name>
    <dbReference type="NCBI Taxonomy" id="558021"/>
    <lineage>
        <taxon>Bacteria</taxon>
        <taxon>Pseudomonadati</taxon>
        <taxon>Bacteroidota</taxon>
        <taxon>Flavobacteriia</taxon>
        <taxon>Flavobacteriales</taxon>
        <taxon>Weeksellaceae</taxon>
        <taxon>Chryseobacterium group</taxon>
        <taxon>Chryseobacterium</taxon>
    </lineage>
</organism>
<evidence type="ECO:0000313" key="2">
    <source>
        <dbReference type="Proteomes" id="UP000316437"/>
    </source>
</evidence>
<dbReference type="EMBL" id="VFPD01000001">
    <property type="protein sequence ID" value="TQM22393.1"/>
    <property type="molecule type" value="Genomic_DNA"/>
</dbReference>
<dbReference type="AlphaFoldDB" id="A0A543ELD3"/>
<accession>A0A543ELD3</accession>
<gene>
    <name evidence="1" type="ORF">FB551_2106</name>
</gene>
<comment type="caution">
    <text evidence="1">The sequence shown here is derived from an EMBL/GenBank/DDBJ whole genome shotgun (WGS) entry which is preliminary data.</text>
</comment>
<proteinExistence type="predicted"/>
<reference evidence="1 2" key="1">
    <citation type="submission" date="2019-06" db="EMBL/GenBank/DDBJ databases">
        <title>Sorghum-associated microbial communities from plants grown in Nebraska, USA.</title>
        <authorList>
            <person name="Schachtman D."/>
        </authorList>
    </citation>
    <scope>NUCLEOTIDE SEQUENCE [LARGE SCALE GENOMIC DNA]</scope>
    <source>
        <strain evidence="1 2">110</strain>
    </source>
</reference>
<dbReference type="Proteomes" id="UP000316437">
    <property type="component" value="Unassembled WGS sequence"/>
</dbReference>
<sequence>MNNNYEKCTHSLIPDYLFQTKRIIVNYRINKLKNH</sequence>
<name>A0A543ELD3_9FLAO</name>
<protein>
    <submittedName>
        <fullName evidence="1">Uncharacterized protein</fullName>
    </submittedName>
</protein>